<keyword evidence="2" id="KW-1185">Reference proteome</keyword>
<organism evidence="1 2">
    <name type="scientific">Lindgomyces ingoldianus</name>
    <dbReference type="NCBI Taxonomy" id="673940"/>
    <lineage>
        <taxon>Eukaryota</taxon>
        <taxon>Fungi</taxon>
        <taxon>Dikarya</taxon>
        <taxon>Ascomycota</taxon>
        <taxon>Pezizomycotina</taxon>
        <taxon>Dothideomycetes</taxon>
        <taxon>Pleosporomycetidae</taxon>
        <taxon>Pleosporales</taxon>
        <taxon>Lindgomycetaceae</taxon>
        <taxon>Lindgomyces</taxon>
    </lineage>
</organism>
<sequence length="149" mass="17100">MFMRESVHDCNKFFLSLRRSFLVDDLHSKTVVLALIRALISGFVMVFWVNTNFEHYPEGSLSLQVLLFFIRFDWNLVKESIIQALEGVQTKKELDEQSLVFQIGKSSGDKGMSLSAKVGNFTFRVLSLHQCIILFTLHSTIQDDLQIVP</sequence>
<name>A0ACB6QJH4_9PLEO</name>
<protein>
    <submittedName>
        <fullName evidence="1">Uncharacterized protein</fullName>
    </submittedName>
</protein>
<reference evidence="1" key="1">
    <citation type="journal article" date="2020" name="Stud. Mycol.">
        <title>101 Dothideomycetes genomes: a test case for predicting lifestyles and emergence of pathogens.</title>
        <authorList>
            <person name="Haridas S."/>
            <person name="Albert R."/>
            <person name="Binder M."/>
            <person name="Bloem J."/>
            <person name="Labutti K."/>
            <person name="Salamov A."/>
            <person name="Andreopoulos B."/>
            <person name="Baker S."/>
            <person name="Barry K."/>
            <person name="Bills G."/>
            <person name="Bluhm B."/>
            <person name="Cannon C."/>
            <person name="Castanera R."/>
            <person name="Culley D."/>
            <person name="Daum C."/>
            <person name="Ezra D."/>
            <person name="Gonzalez J."/>
            <person name="Henrissat B."/>
            <person name="Kuo A."/>
            <person name="Liang C."/>
            <person name="Lipzen A."/>
            <person name="Lutzoni F."/>
            <person name="Magnuson J."/>
            <person name="Mondo S."/>
            <person name="Nolan M."/>
            <person name="Ohm R."/>
            <person name="Pangilinan J."/>
            <person name="Park H.-J."/>
            <person name="Ramirez L."/>
            <person name="Alfaro M."/>
            <person name="Sun H."/>
            <person name="Tritt A."/>
            <person name="Yoshinaga Y."/>
            <person name="Zwiers L.-H."/>
            <person name="Turgeon B."/>
            <person name="Goodwin S."/>
            <person name="Spatafora J."/>
            <person name="Crous P."/>
            <person name="Grigoriev I."/>
        </authorList>
    </citation>
    <scope>NUCLEOTIDE SEQUENCE</scope>
    <source>
        <strain evidence="1">ATCC 200398</strain>
    </source>
</reference>
<proteinExistence type="predicted"/>
<comment type="caution">
    <text evidence="1">The sequence shown here is derived from an EMBL/GenBank/DDBJ whole genome shotgun (WGS) entry which is preliminary data.</text>
</comment>
<gene>
    <name evidence="1" type="ORF">BDR25DRAFT_359099</name>
</gene>
<accession>A0ACB6QJH4</accession>
<dbReference type="EMBL" id="MU003522">
    <property type="protein sequence ID" value="KAF2467055.1"/>
    <property type="molecule type" value="Genomic_DNA"/>
</dbReference>
<dbReference type="Proteomes" id="UP000799755">
    <property type="component" value="Unassembled WGS sequence"/>
</dbReference>
<evidence type="ECO:0000313" key="1">
    <source>
        <dbReference type="EMBL" id="KAF2467055.1"/>
    </source>
</evidence>
<evidence type="ECO:0000313" key="2">
    <source>
        <dbReference type="Proteomes" id="UP000799755"/>
    </source>
</evidence>